<proteinExistence type="predicted"/>
<feature type="non-terminal residue" evidence="2">
    <location>
        <position position="333"/>
    </location>
</feature>
<accession>A0A9D1H5R1</accession>
<dbReference type="EMBL" id="DVLW01000093">
    <property type="protein sequence ID" value="HIT94215.1"/>
    <property type="molecule type" value="Genomic_DNA"/>
</dbReference>
<dbReference type="GO" id="GO:0004062">
    <property type="term" value="F:aryl sulfotransferase activity"/>
    <property type="evidence" value="ECO:0007669"/>
    <property type="project" value="InterPro"/>
</dbReference>
<dbReference type="InterPro" id="IPR038477">
    <property type="entry name" value="ASST_N_sf"/>
</dbReference>
<dbReference type="InterPro" id="IPR035391">
    <property type="entry name" value="Arylsulfotran_N"/>
</dbReference>
<protein>
    <submittedName>
        <fullName evidence="2">Aryl-sulfate sulfotransferase</fullName>
    </submittedName>
</protein>
<evidence type="ECO:0000313" key="2">
    <source>
        <dbReference type="EMBL" id="HIT94215.1"/>
    </source>
</evidence>
<name>A0A9D1H5R1_9FIRM</name>
<reference evidence="2" key="2">
    <citation type="journal article" date="2021" name="PeerJ">
        <title>Extensive microbial diversity within the chicken gut microbiome revealed by metagenomics and culture.</title>
        <authorList>
            <person name="Gilroy R."/>
            <person name="Ravi A."/>
            <person name="Getino M."/>
            <person name="Pursley I."/>
            <person name="Horton D.L."/>
            <person name="Alikhan N.F."/>
            <person name="Baker D."/>
            <person name="Gharbi K."/>
            <person name="Hall N."/>
            <person name="Watson M."/>
            <person name="Adriaenssens E.M."/>
            <person name="Foster-Nyarko E."/>
            <person name="Jarju S."/>
            <person name="Secka A."/>
            <person name="Antonio M."/>
            <person name="Oren A."/>
            <person name="Chaudhuri R.R."/>
            <person name="La Ragione R."/>
            <person name="Hildebrand F."/>
            <person name="Pallen M.J."/>
        </authorList>
    </citation>
    <scope>NUCLEOTIDE SEQUENCE</scope>
    <source>
        <strain evidence="2">ChiBcec7-5410</strain>
    </source>
</reference>
<dbReference type="Gene3D" id="2.60.40.3100">
    <property type="entry name" value="Arylsulphate sulphotransferase monomer, N-terminal domain"/>
    <property type="match status" value="1"/>
</dbReference>
<dbReference type="Proteomes" id="UP000824160">
    <property type="component" value="Unassembled WGS sequence"/>
</dbReference>
<evidence type="ECO:0000313" key="3">
    <source>
        <dbReference type="Proteomes" id="UP000824160"/>
    </source>
</evidence>
<reference evidence="2" key="1">
    <citation type="submission" date="2020-10" db="EMBL/GenBank/DDBJ databases">
        <authorList>
            <person name="Gilroy R."/>
        </authorList>
    </citation>
    <scope>NUCLEOTIDE SEQUENCE</scope>
    <source>
        <strain evidence="2">ChiBcec7-5410</strain>
    </source>
</reference>
<dbReference type="Pfam" id="PF17425">
    <property type="entry name" value="Arylsulfotran_N"/>
    <property type="match status" value="1"/>
</dbReference>
<comment type="caution">
    <text evidence="2">The sequence shown here is derived from an EMBL/GenBank/DDBJ whole genome shotgun (WGS) entry which is preliminary data.</text>
</comment>
<evidence type="ECO:0000259" key="1">
    <source>
        <dbReference type="Pfam" id="PF17425"/>
    </source>
</evidence>
<dbReference type="AlphaFoldDB" id="A0A9D1H5R1"/>
<dbReference type="Pfam" id="PF05935">
    <property type="entry name" value="Arylsulfotrans"/>
    <property type="match status" value="1"/>
</dbReference>
<dbReference type="InterPro" id="IPR010262">
    <property type="entry name" value="Arylsulfotransferase_bact"/>
</dbReference>
<sequence length="333" mass="37749">MGIVLLLIILVCAIGFAAWKTLGKGWFDDLERLRDNPIAEIYTESYQEDVQKEIDQLKAERYYTPEDPLLLVNPYGTNTTGLYIYFQTDESVRVSYTIHADGYADFFRTLSGQASSEHEHQLIGMVPSALNTITINLLDDDGNIVTSHSFEQQAPALLRGEEFTTLTVEEGTSTQQLGDTLYTMLGPQEKATFTYQPYTIAYDASGVARMELPLVEYRTERQVFANGLMYYNISYNTIVGVNSLGKMVQRLDLDHYSMHHDYNLGSENDLLVLASRDDDTTVEDRIVRIDLASGKVSELVDLSELFSDYVAQLNNPLDDNLLQRVIHWTQFES</sequence>
<organism evidence="2 3">
    <name type="scientific">Candidatus Faecivivens stercoripullorum</name>
    <dbReference type="NCBI Taxonomy" id="2840805"/>
    <lineage>
        <taxon>Bacteria</taxon>
        <taxon>Bacillati</taxon>
        <taxon>Bacillota</taxon>
        <taxon>Clostridia</taxon>
        <taxon>Eubacteriales</taxon>
        <taxon>Oscillospiraceae</taxon>
        <taxon>Oscillospiraceae incertae sedis</taxon>
        <taxon>Candidatus Faecivivens</taxon>
    </lineage>
</organism>
<feature type="domain" description="Arylsulfotransferase N-terminal" evidence="1">
    <location>
        <begin position="71"/>
        <end position="150"/>
    </location>
</feature>
<gene>
    <name evidence="2" type="ORF">IAC43_03445</name>
</gene>